<organism evidence="2 3">
    <name type="scientific">Stephania japonica</name>
    <dbReference type="NCBI Taxonomy" id="461633"/>
    <lineage>
        <taxon>Eukaryota</taxon>
        <taxon>Viridiplantae</taxon>
        <taxon>Streptophyta</taxon>
        <taxon>Embryophyta</taxon>
        <taxon>Tracheophyta</taxon>
        <taxon>Spermatophyta</taxon>
        <taxon>Magnoliopsida</taxon>
        <taxon>Ranunculales</taxon>
        <taxon>Menispermaceae</taxon>
        <taxon>Menispermoideae</taxon>
        <taxon>Cissampelideae</taxon>
        <taxon>Stephania</taxon>
    </lineage>
</organism>
<protein>
    <submittedName>
        <fullName evidence="2">Uncharacterized protein</fullName>
    </submittedName>
</protein>
<gene>
    <name evidence="2" type="ORF">Sjap_015042</name>
</gene>
<comment type="caution">
    <text evidence="2">The sequence shown here is derived from an EMBL/GenBank/DDBJ whole genome shotgun (WGS) entry which is preliminary data.</text>
</comment>
<name>A0AAP0NSH5_9MAGN</name>
<dbReference type="PANTHER" id="PTHR45693:SF1">
    <property type="entry name" value="TRANSCRIPTION FACTOR PERIANTHIA"/>
    <property type="match status" value="1"/>
</dbReference>
<accession>A0AAP0NSH5</accession>
<keyword evidence="1" id="KW-0732">Signal</keyword>
<evidence type="ECO:0000256" key="1">
    <source>
        <dbReference type="SAM" id="SignalP"/>
    </source>
</evidence>
<evidence type="ECO:0000313" key="3">
    <source>
        <dbReference type="Proteomes" id="UP001417504"/>
    </source>
</evidence>
<evidence type="ECO:0000313" key="2">
    <source>
        <dbReference type="EMBL" id="KAK9116095.1"/>
    </source>
</evidence>
<reference evidence="2 3" key="1">
    <citation type="submission" date="2024-01" db="EMBL/GenBank/DDBJ databases">
        <title>Genome assemblies of Stephania.</title>
        <authorList>
            <person name="Yang L."/>
        </authorList>
    </citation>
    <scope>NUCLEOTIDE SEQUENCE [LARGE SCALE GENOMIC DNA]</scope>
    <source>
        <strain evidence="2">QJT</strain>
        <tissue evidence="2">Leaf</tissue>
    </source>
</reference>
<proteinExistence type="predicted"/>
<dbReference type="AlphaFoldDB" id="A0AAP0NSH5"/>
<feature type="signal peptide" evidence="1">
    <location>
        <begin position="1"/>
        <end position="15"/>
    </location>
</feature>
<keyword evidence="3" id="KW-1185">Reference proteome</keyword>
<dbReference type="PANTHER" id="PTHR45693">
    <property type="entry name" value="TRANSCRIPTION FACTOR TGA9"/>
    <property type="match status" value="1"/>
</dbReference>
<sequence>MLYTVFIALSILGDSLEPLTDQQVMSICNLQPSSVQAEDSLSQEMEALQQSLAESLYSASLGPGSGNVGDYMSQMVIAMGKLGTLENFLQQVVM</sequence>
<dbReference type="Proteomes" id="UP001417504">
    <property type="component" value="Unassembled WGS sequence"/>
</dbReference>
<dbReference type="EMBL" id="JBBNAE010000006">
    <property type="protein sequence ID" value="KAK9116095.1"/>
    <property type="molecule type" value="Genomic_DNA"/>
</dbReference>
<feature type="chain" id="PRO_5043053065" evidence="1">
    <location>
        <begin position="16"/>
        <end position="94"/>
    </location>
</feature>